<accession>A0A8H3VQV3</accession>
<keyword evidence="1" id="KW-0732">Signal</keyword>
<feature type="signal peptide" evidence="1">
    <location>
        <begin position="1"/>
        <end position="21"/>
    </location>
</feature>
<protein>
    <submittedName>
        <fullName evidence="3">Uncharacterized protein</fullName>
    </submittedName>
</protein>
<feature type="chain" id="PRO_5044690925" evidence="1">
    <location>
        <begin position="22"/>
        <end position="105"/>
    </location>
</feature>
<keyword evidence="5" id="KW-1185">Reference proteome</keyword>
<dbReference type="EMBL" id="WNWS01000188">
    <property type="protein sequence ID" value="KAE9975752.1"/>
    <property type="molecule type" value="Genomic_DNA"/>
</dbReference>
<evidence type="ECO:0000256" key="1">
    <source>
        <dbReference type="SAM" id="SignalP"/>
    </source>
</evidence>
<dbReference type="Proteomes" id="UP000490939">
    <property type="component" value="Unassembled WGS sequence"/>
</dbReference>
<evidence type="ECO:0000313" key="5">
    <source>
        <dbReference type="Proteomes" id="UP000490939"/>
    </source>
</evidence>
<sequence>MQYSTLLLSLTPLLLTTSAHPSPQDTPLVSIPVGRVLNAAAQQVSRLVMFDALSDSIGISTAQGQESAFAEITQPGISCTFTTARIGNDAGGRIACDLDTVITTG</sequence>
<dbReference type="EMBL" id="WNWR01000103">
    <property type="protein sequence ID" value="KAE9991234.1"/>
    <property type="molecule type" value="Genomic_DNA"/>
</dbReference>
<proteinExistence type="predicted"/>
<evidence type="ECO:0000313" key="2">
    <source>
        <dbReference type="EMBL" id="KAE9975752.1"/>
    </source>
</evidence>
<evidence type="ECO:0000313" key="3">
    <source>
        <dbReference type="EMBL" id="KAE9991234.1"/>
    </source>
</evidence>
<evidence type="ECO:0000313" key="4">
    <source>
        <dbReference type="Proteomes" id="UP000447873"/>
    </source>
</evidence>
<comment type="caution">
    <text evidence="3">The sequence shown here is derived from an EMBL/GenBank/DDBJ whole genome shotgun (WGS) entry which is preliminary data.</text>
</comment>
<reference evidence="3 5" key="1">
    <citation type="submission" date="2019-07" db="EMBL/GenBank/DDBJ databases">
        <title>Venturia inaequalis Genome Resource.</title>
        <authorList>
            <person name="Lichtner F.J."/>
        </authorList>
    </citation>
    <scope>NUCLEOTIDE SEQUENCE [LARGE SCALE GENOMIC DNA]</scope>
    <source>
        <strain evidence="2 4">120213</strain>
        <strain evidence="3 5">DMI_063113</strain>
    </source>
</reference>
<dbReference type="AlphaFoldDB" id="A0A8H3VQV3"/>
<organism evidence="3 5">
    <name type="scientific">Venturia inaequalis</name>
    <name type="common">Apple scab fungus</name>
    <dbReference type="NCBI Taxonomy" id="5025"/>
    <lineage>
        <taxon>Eukaryota</taxon>
        <taxon>Fungi</taxon>
        <taxon>Dikarya</taxon>
        <taxon>Ascomycota</taxon>
        <taxon>Pezizomycotina</taxon>
        <taxon>Dothideomycetes</taxon>
        <taxon>Pleosporomycetidae</taxon>
        <taxon>Venturiales</taxon>
        <taxon>Venturiaceae</taxon>
        <taxon>Venturia</taxon>
    </lineage>
</organism>
<name>A0A8H3VQV3_VENIN</name>
<gene>
    <name evidence="3" type="ORF">EG327_000236</name>
    <name evidence="2" type="ORF">EG328_003004</name>
</gene>
<dbReference type="Proteomes" id="UP000447873">
    <property type="component" value="Unassembled WGS sequence"/>
</dbReference>